<dbReference type="EMBL" id="AP022322">
    <property type="protein sequence ID" value="BBU35519.1"/>
    <property type="molecule type" value="Genomic_DNA"/>
</dbReference>
<accession>A0ABM7HEQ6</accession>
<reference evidence="2 3" key="1">
    <citation type="submission" date="2020-01" db="EMBL/GenBank/DDBJ databases">
        <title>Veillonella burapaensis sp. nov., anaerobic, Gram-stain-negative coccus isolated from saliva of a Thai child.</title>
        <authorList>
            <person name="Mashima I."/>
            <person name="Theodorea C."/>
            <person name="Nakazawa F."/>
            <person name="Thaweboon B."/>
            <person name="Thaweboon S."/>
            <person name="Tamai R."/>
            <person name="Kiyoura Y."/>
        </authorList>
    </citation>
    <scope>NUCLEOTIDE SEQUENCE [LARGE SCALE GENOMIC DNA]</scope>
    <source>
        <strain evidence="2 3">S12025-13</strain>
    </source>
</reference>
<evidence type="ECO:0000313" key="3">
    <source>
        <dbReference type="Proteomes" id="UP000679260"/>
    </source>
</evidence>
<gene>
    <name evidence="2" type="ORF">VEIS1202513_00400</name>
</gene>
<organism evidence="2 3">
    <name type="scientific">Veillonella orientalis</name>
    <dbReference type="NCBI Taxonomy" id="2682455"/>
    <lineage>
        <taxon>Bacteria</taxon>
        <taxon>Bacillati</taxon>
        <taxon>Bacillota</taxon>
        <taxon>Negativicutes</taxon>
        <taxon>Veillonellales</taxon>
        <taxon>Veillonellaceae</taxon>
        <taxon>Veillonella</taxon>
    </lineage>
</organism>
<feature type="transmembrane region" description="Helical" evidence="1">
    <location>
        <begin position="17"/>
        <end position="35"/>
    </location>
</feature>
<keyword evidence="1" id="KW-1133">Transmembrane helix</keyword>
<keyword evidence="1" id="KW-0812">Transmembrane</keyword>
<protein>
    <submittedName>
        <fullName evidence="2">Uncharacterized protein</fullName>
    </submittedName>
</protein>
<keyword evidence="1" id="KW-0472">Membrane</keyword>
<proteinExistence type="predicted"/>
<evidence type="ECO:0000256" key="1">
    <source>
        <dbReference type="SAM" id="Phobius"/>
    </source>
</evidence>
<dbReference type="Proteomes" id="UP000679260">
    <property type="component" value="Chromosome"/>
</dbReference>
<evidence type="ECO:0000313" key="2">
    <source>
        <dbReference type="EMBL" id="BBU35519.1"/>
    </source>
</evidence>
<keyword evidence="3" id="KW-1185">Reference proteome</keyword>
<name>A0ABM7HEQ6_9FIRM</name>
<sequence length="52" mass="6138">MREICHITIKLSQVKKAVIIVTANVYVYIFLYISINRFLLIRLYVRPIIDIG</sequence>